<evidence type="ECO:0000256" key="3">
    <source>
        <dbReference type="SAM" id="SignalP"/>
    </source>
</evidence>
<dbReference type="Pfam" id="PF00963">
    <property type="entry name" value="Cohesin"/>
    <property type="match status" value="1"/>
</dbReference>
<reference evidence="4 5" key="1">
    <citation type="submission" date="2017-04" db="EMBL/GenBank/DDBJ databases">
        <authorList>
            <person name="Afonso C.L."/>
            <person name="Miller P.J."/>
            <person name="Scott M.A."/>
            <person name="Spackman E."/>
            <person name="Goraichik I."/>
            <person name="Dimitrov K.M."/>
            <person name="Suarez D.L."/>
            <person name="Swayne D.E."/>
        </authorList>
    </citation>
    <scope>NUCLEOTIDE SEQUENCE [LARGE SCALE GENOMIC DNA]</scope>
    <source>
        <strain evidence="5">XA(T)</strain>
    </source>
</reference>
<keyword evidence="5" id="KW-1185">Reference proteome</keyword>
<keyword evidence="2" id="KW-0472">Membrane</keyword>
<name>A0A1X9LMG7_9MICO</name>
<sequence>MHSPRPRARRVGAALAVAGAASALTLLTALPASAAPTVAPPTLSATANAAIGDTIDVSIALPATTDVYAYELQLAYDPALLDYVDGSLSGPAGGFDSATESPTGLTVLHSRLGTSPALSGDLAVSLELTAVASGTADLDLASVVLVDAAGASTPLTDVATSVVVIAAPPVTEPDPGAGTPGASATATPTPTTVAAAAGSQGGDLASTGLAVGGIAGIVAAAVAAVAAGLLVWRRAVKTR</sequence>
<gene>
    <name evidence="4" type="ORF">B5808_15185</name>
</gene>
<evidence type="ECO:0000256" key="1">
    <source>
        <dbReference type="SAM" id="MobiDB-lite"/>
    </source>
</evidence>
<dbReference type="Proteomes" id="UP000192775">
    <property type="component" value="Chromosome"/>
</dbReference>
<dbReference type="AlphaFoldDB" id="A0A1X9LMG7"/>
<keyword evidence="3" id="KW-0732">Signal</keyword>
<protein>
    <submittedName>
        <fullName evidence="4">Uncharacterized protein</fullName>
    </submittedName>
</protein>
<feature type="chain" id="PRO_5044288247" evidence="3">
    <location>
        <begin position="35"/>
        <end position="239"/>
    </location>
</feature>
<evidence type="ECO:0000313" key="5">
    <source>
        <dbReference type="Proteomes" id="UP000192775"/>
    </source>
</evidence>
<dbReference type="RefSeq" id="WP_085020544.1">
    <property type="nucleotide sequence ID" value="NZ_BMHD01000001.1"/>
</dbReference>
<keyword evidence="2" id="KW-1133">Transmembrane helix</keyword>
<dbReference type="CDD" id="cd08547">
    <property type="entry name" value="Type_II_cohesin"/>
    <property type="match status" value="1"/>
</dbReference>
<feature type="compositionally biased region" description="Low complexity" evidence="1">
    <location>
        <begin position="175"/>
        <end position="194"/>
    </location>
</feature>
<dbReference type="GO" id="GO:0030246">
    <property type="term" value="F:carbohydrate binding"/>
    <property type="evidence" value="ECO:0007669"/>
    <property type="project" value="InterPro"/>
</dbReference>
<dbReference type="SUPFAM" id="SSF49384">
    <property type="entry name" value="Carbohydrate-binding domain"/>
    <property type="match status" value="1"/>
</dbReference>
<evidence type="ECO:0000256" key="2">
    <source>
        <dbReference type="SAM" id="Phobius"/>
    </source>
</evidence>
<accession>A0A1X9LMG7</accession>
<dbReference type="KEGG" id="cphy:B5808_15185"/>
<proteinExistence type="predicted"/>
<dbReference type="EMBL" id="CP020715">
    <property type="protein sequence ID" value="ARJ06406.1"/>
    <property type="molecule type" value="Genomic_DNA"/>
</dbReference>
<feature type="region of interest" description="Disordered" evidence="1">
    <location>
        <begin position="170"/>
        <end position="194"/>
    </location>
</feature>
<organism evidence="4 5">
    <name type="scientific">Cnuibacter physcomitrellae</name>
    <dbReference type="NCBI Taxonomy" id="1619308"/>
    <lineage>
        <taxon>Bacteria</taxon>
        <taxon>Bacillati</taxon>
        <taxon>Actinomycetota</taxon>
        <taxon>Actinomycetes</taxon>
        <taxon>Micrococcales</taxon>
        <taxon>Microbacteriaceae</taxon>
        <taxon>Cnuibacter</taxon>
    </lineage>
</organism>
<dbReference type="InterPro" id="IPR008965">
    <property type="entry name" value="CBM2/CBM3_carb-bd_dom_sf"/>
</dbReference>
<dbReference type="InterPro" id="IPR002102">
    <property type="entry name" value="Cohesin_dom"/>
</dbReference>
<evidence type="ECO:0000313" key="4">
    <source>
        <dbReference type="EMBL" id="ARJ06406.1"/>
    </source>
</evidence>
<keyword evidence="2" id="KW-0812">Transmembrane</keyword>
<feature type="transmembrane region" description="Helical" evidence="2">
    <location>
        <begin position="209"/>
        <end position="232"/>
    </location>
</feature>
<dbReference type="GO" id="GO:0000272">
    <property type="term" value="P:polysaccharide catabolic process"/>
    <property type="evidence" value="ECO:0007669"/>
    <property type="project" value="InterPro"/>
</dbReference>
<feature type="signal peptide" evidence="3">
    <location>
        <begin position="1"/>
        <end position="34"/>
    </location>
</feature>
<dbReference type="Gene3D" id="2.60.40.680">
    <property type="match status" value="1"/>
</dbReference>
<dbReference type="STRING" id="1619308.B5808_15185"/>